<dbReference type="AlphaFoldDB" id="A0A401YR25"/>
<evidence type="ECO:0000313" key="2">
    <source>
        <dbReference type="EMBL" id="GCD97058.1"/>
    </source>
</evidence>
<dbReference type="PANTHER" id="PTHR19879">
    <property type="entry name" value="TRANSCRIPTION INITIATION FACTOR TFIID"/>
    <property type="match status" value="1"/>
</dbReference>
<dbReference type="Pfam" id="PF00400">
    <property type="entry name" value="WD40"/>
    <property type="match status" value="1"/>
</dbReference>
<comment type="caution">
    <text evidence="2">The sequence shown here is derived from an EMBL/GenBank/DDBJ whole genome shotgun (WGS) entry which is preliminary data.</text>
</comment>
<dbReference type="EMBL" id="BIFH01000022">
    <property type="protein sequence ID" value="GCD97058.1"/>
    <property type="molecule type" value="Genomic_DNA"/>
</dbReference>
<sequence length="427" mass="45496">MADLEDVGTPEGFTAVLVALLDEALCTQSAASLARAAGIAENSIANWRAGAIPQAGPLDELLSSCRVSTERARLWQQARTRAARVRNARRTDAPHGRGRLGGNHLLAGFAGPPAWIAVFGRAPFRLYVGTAAGEEVVVDLETGDRLADTSWADRRAAAQRQVGERGYVQVDRDGSVAVWVTLPDGNGRVEVRSPWVDERDYETITCTAVVQPGDTLTPIAYSSDRECRAFAIGGTLFVYRGHALGEARSPYAQSVPNPRDSYPSSRPEQISHVIVAPDGDLIVTVSEVSGVDLWDPASLRVVGKPFGVPGRVEAVELSPDGTVLAVASGGAVHLFDPYGLRDRSGRPLDGHTGEVRLMRFSPDGTLLATSGVHGGVRLWDPATGLPLADRLAHDPDTVLRFAFSPDGSRFAVAEAAGIRVHTLHPKT</sequence>
<dbReference type="InterPro" id="IPR015943">
    <property type="entry name" value="WD40/YVTN_repeat-like_dom_sf"/>
</dbReference>
<keyword evidence="3" id="KW-1185">Reference proteome</keyword>
<reference evidence="2 3" key="1">
    <citation type="submission" date="2018-12" db="EMBL/GenBank/DDBJ databases">
        <title>Draft genome sequence of Embleya hyalina NBRC 13850T.</title>
        <authorList>
            <person name="Komaki H."/>
            <person name="Hosoyama A."/>
            <person name="Kimura A."/>
            <person name="Ichikawa N."/>
            <person name="Tamura T."/>
        </authorList>
    </citation>
    <scope>NUCLEOTIDE SEQUENCE [LARGE SCALE GENOMIC DNA]</scope>
    <source>
        <strain evidence="2 3">NBRC 13850</strain>
    </source>
</reference>
<accession>A0A401YR25</accession>
<dbReference type="PROSITE" id="PS50294">
    <property type="entry name" value="WD_REPEATS_REGION"/>
    <property type="match status" value="1"/>
</dbReference>
<dbReference type="SUPFAM" id="SSF50998">
    <property type="entry name" value="Quinoprotein alcohol dehydrogenase-like"/>
    <property type="match status" value="1"/>
</dbReference>
<dbReference type="Gene3D" id="2.130.10.10">
    <property type="entry name" value="YVTN repeat-like/Quinoprotein amine dehydrogenase"/>
    <property type="match status" value="1"/>
</dbReference>
<dbReference type="InterPro" id="IPR011047">
    <property type="entry name" value="Quinoprotein_ADH-like_sf"/>
</dbReference>
<dbReference type="InterPro" id="IPR001680">
    <property type="entry name" value="WD40_rpt"/>
</dbReference>
<evidence type="ECO:0000256" key="1">
    <source>
        <dbReference type="PROSITE-ProRule" id="PRU00221"/>
    </source>
</evidence>
<feature type="repeat" description="WD" evidence="1">
    <location>
        <begin position="348"/>
        <end position="380"/>
    </location>
</feature>
<protein>
    <submittedName>
        <fullName evidence="2">Uncharacterized protein</fullName>
    </submittedName>
</protein>
<dbReference type="SMART" id="SM00320">
    <property type="entry name" value="WD40"/>
    <property type="match status" value="4"/>
</dbReference>
<dbReference type="PROSITE" id="PS50082">
    <property type="entry name" value="WD_REPEATS_2"/>
    <property type="match status" value="1"/>
</dbReference>
<evidence type="ECO:0000313" key="3">
    <source>
        <dbReference type="Proteomes" id="UP000286931"/>
    </source>
</evidence>
<name>A0A401YR25_9ACTN</name>
<gene>
    <name evidence="2" type="ORF">EHYA_04745</name>
</gene>
<dbReference type="OrthoDB" id="134501at2"/>
<proteinExistence type="predicted"/>
<keyword evidence="1" id="KW-0853">WD repeat</keyword>
<organism evidence="2 3">
    <name type="scientific">Embleya hyalina</name>
    <dbReference type="NCBI Taxonomy" id="516124"/>
    <lineage>
        <taxon>Bacteria</taxon>
        <taxon>Bacillati</taxon>
        <taxon>Actinomycetota</taxon>
        <taxon>Actinomycetes</taxon>
        <taxon>Kitasatosporales</taxon>
        <taxon>Streptomycetaceae</taxon>
        <taxon>Embleya</taxon>
    </lineage>
</organism>
<dbReference type="Proteomes" id="UP000286931">
    <property type="component" value="Unassembled WGS sequence"/>
</dbReference>
<dbReference type="RefSeq" id="WP_126639073.1">
    <property type="nucleotide sequence ID" value="NZ_BIFH01000022.1"/>
</dbReference>
<dbReference type="PANTHER" id="PTHR19879:SF9">
    <property type="entry name" value="TRANSCRIPTION INITIATION FACTOR TFIID SUBUNIT 5"/>
    <property type="match status" value="1"/>
</dbReference>